<dbReference type="NCBIfam" id="NF008247">
    <property type="entry name" value="PRK11023.1"/>
    <property type="match status" value="1"/>
</dbReference>
<feature type="domain" description="BON" evidence="3">
    <location>
        <begin position="125"/>
        <end position="192"/>
    </location>
</feature>
<evidence type="ECO:0000256" key="1">
    <source>
        <dbReference type="ARBA" id="ARBA00022729"/>
    </source>
</evidence>
<comment type="caution">
    <text evidence="4">The sequence shown here is derived from an EMBL/GenBank/DDBJ whole genome shotgun (WGS) entry which is preliminary data.</text>
</comment>
<accession>A0A242NID6</accession>
<keyword evidence="6" id="KW-1185">Reference proteome</keyword>
<evidence type="ECO:0000313" key="6">
    <source>
        <dbReference type="Proteomes" id="UP000194800"/>
    </source>
</evidence>
<keyword evidence="1 2" id="KW-0732">Signal</keyword>
<feature type="signal peptide" evidence="2">
    <location>
        <begin position="1"/>
        <end position="23"/>
    </location>
</feature>
<dbReference type="PROSITE" id="PS51257">
    <property type="entry name" value="PROKAR_LIPOPROTEIN"/>
    <property type="match status" value="1"/>
</dbReference>
<sequence>MKRVALIAMLITGALMLQGCITAAIIGAGATATAKVATDPRTAGTQVDDATLNSRMGMKLKNNGPQFIGARIVSSTYGGDIILTGQANSEQIEKAESLAYEIEGVKKVYNQIRVSQPVGSGTITNDSWITTKVKSQLILNAKTKARNIKVVTENSEVFLIGIVTSEEGKAAAQLASQVDGVKKVITLFTYSEN</sequence>
<dbReference type="Proteomes" id="UP000194800">
    <property type="component" value="Unassembled WGS sequence"/>
</dbReference>
<dbReference type="PROSITE" id="PS50914">
    <property type="entry name" value="BON"/>
    <property type="match status" value="2"/>
</dbReference>
<dbReference type="EMBL" id="NART01000018">
    <property type="protein sequence ID" value="OTQ10450.1"/>
    <property type="molecule type" value="Genomic_DNA"/>
</dbReference>
<reference evidence="6 7" key="1">
    <citation type="submission" date="2017-03" db="EMBL/GenBank/DDBJ databases">
        <title>Comparative genomics of honeybee gut symbionts reveal geographically distinct and subgroup specific antibiotic resistance.</title>
        <authorList>
            <person name="Ludvigsen J."/>
            <person name="Porcellato D."/>
            <person name="Labee-Lund T.M."/>
            <person name="Amdam G.V."/>
            <person name="Rudi K."/>
        </authorList>
    </citation>
    <scope>NUCLEOTIDE SEQUENCE [LARGE SCALE GENOMIC DNA]</scope>
    <source>
        <strain evidence="4 7">A-7-12</strain>
        <strain evidence="5 6">A-9-12</strain>
    </source>
</reference>
<dbReference type="Gene3D" id="3.40.1520.20">
    <property type="match status" value="1"/>
</dbReference>
<proteinExistence type="predicted"/>
<evidence type="ECO:0000256" key="2">
    <source>
        <dbReference type="SAM" id="SignalP"/>
    </source>
</evidence>
<dbReference type="AlphaFoldDB" id="A0A242NID6"/>
<dbReference type="InterPro" id="IPR014004">
    <property type="entry name" value="Transpt-assoc_nodulatn_dom_bac"/>
</dbReference>
<dbReference type="RefSeq" id="WP_084389890.1">
    <property type="nucleotide sequence ID" value="NZ_CAMLEZ010000008.1"/>
</dbReference>
<dbReference type="InterPro" id="IPR051686">
    <property type="entry name" value="Lipoprotein_DolP"/>
</dbReference>
<dbReference type="EMBL" id="NARP01000015">
    <property type="protein sequence ID" value="OTP99640.1"/>
    <property type="molecule type" value="Genomic_DNA"/>
</dbReference>
<organism evidence="4 7">
    <name type="scientific">Gilliamella apicola</name>
    <dbReference type="NCBI Taxonomy" id="1196095"/>
    <lineage>
        <taxon>Bacteria</taxon>
        <taxon>Pseudomonadati</taxon>
        <taxon>Pseudomonadota</taxon>
        <taxon>Gammaproteobacteria</taxon>
        <taxon>Orbales</taxon>
        <taxon>Orbaceae</taxon>
        <taxon>Gilliamella</taxon>
    </lineage>
</organism>
<dbReference type="InterPro" id="IPR007055">
    <property type="entry name" value="BON_dom"/>
</dbReference>
<evidence type="ECO:0000313" key="4">
    <source>
        <dbReference type="EMBL" id="OTP99640.1"/>
    </source>
</evidence>
<evidence type="ECO:0000259" key="3">
    <source>
        <dbReference type="PROSITE" id="PS50914"/>
    </source>
</evidence>
<dbReference type="Proteomes" id="UP000194977">
    <property type="component" value="Unassembled WGS sequence"/>
</dbReference>
<dbReference type="PANTHER" id="PTHR34606:SF4">
    <property type="entry name" value="OUTER MEMBRANE LIPOPROTEIN DOLP"/>
    <property type="match status" value="1"/>
</dbReference>
<dbReference type="PANTHER" id="PTHR34606">
    <property type="entry name" value="BON DOMAIN-CONTAINING PROTEIN"/>
    <property type="match status" value="1"/>
</dbReference>
<protein>
    <submittedName>
        <fullName evidence="4">Osmotically-inducible protein OsmY</fullName>
    </submittedName>
</protein>
<evidence type="ECO:0000313" key="7">
    <source>
        <dbReference type="Proteomes" id="UP000194977"/>
    </source>
</evidence>
<name>A0A242NID6_9GAMM</name>
<evidence type="ECO:0000313" key="5">
    <source>
        <dbReference type="EMBL" id="OTQ10450.1"/>
    </source>
</evidence>
<gene>
    <name evidence="5" type="ORF">B6C91_05735</name>
    <name evidence="4" type="ORF">B6D08_07105</name>
</gene>
<feature type="domain" description="BON" evidence="3">
    <location>
        <begin position="48"/>
        <end position="116"/>
    </location>
</feature>
<feature type="chain" id="PRO_5013371954" evidence="2">
    <location>
        <begin position="24"/>
        <end position="193"/>
    </location>
</feature>
<dbReference type="SMART" id="SM00749">
    <property type="entry name" value="BON"/>
    <property type="match status" value="2"/>
</dbReference>
<dbReference type="OrthoDB" id="9783990at2"/>
<dbReference type="Pfam" id="PF04972">
    <property type="entry name" value="BON"/>
    <property type="match status" value="2"/>
</dbReference>